<dbReference type="EMBL" id="CM022218">
    <property type="protein sequence ID" value="KAF7032210.1"/>
    <property type="molecule type" value="Genomic_DNA"/>
</dbReference>
<dbReference type="PANTHER" id="PTHR32099:SF72">
    <property type="entry name" value="GNK2-HOMOLOGOUS DOMAIN-CONTAINING PROTEIN"/>
    <property type="match status" value="1"/>
</dbReference>
<dbReference type="Gene3D" id="3.30.430.20">
    <property type="entry name" value="Gnk2 domain, C-X8-C-X2-C motif"/>
    <property type="match status" value="1"/>
</dbReference>
<dbReference type="InterPro" id="IPR038408">
    <property type="entry name" value="GNK2_sf"/>
</dbReference>
<protein>
    <recommendedName>
        <fullName evidence="4">Gnk2-homologous domain-containing protein</fullName>
    </recommendedName>
</protein>
<feature type="domain" description="Gnk2-homologous" evidence="4">
    <location>
        <begin position="42"/>
        <end position="180"/>
    </location>
</feature>
<organism evidence="5">
    <name type="scientific">Triticum aestivum</name>
    <name type="common">Wheat</name>
    <dbReference type="NCBI Taxonomy" id="4565"/>
    <lineage>
        <taxon>Eukaryota</taxon>
        <taxon>Viridiplantae</taxon>
        <taxon>Streptophyta</taxon>
        <taxon>Embryophyta</taxon>
        <taxon>Tracheophyta</taxon>
        <taxon>Spermatophyta</taxon>
        <taxon>Magnoliopsida</taxon>
        <taxon>Liliopsida</taxon>
        <taxon>Poales</taxon>
        <taxon>Poaceae</taxon>
        <taxon>BOP clade</taxon>
        <taxon>Pooideae</taxon>
        <taxon>Triticodae</taxon>
        <taxon>Triticeae</taxon>
        <taxon>Triticinae</taxon>
        <taxon>Triticum</taxon>
    </lineage>
</organism>
<gene>
    <name evidence="5" type="ORF">CFC21_043416</name>
</gene>
<dbReference type="Pfam" id="PF01657">
    <property type="entry name" value="Stress-antifung"/>
    <property type="match status" value="1"/>
</dbReference>
<dbReference type="Proteomes" id="UP000815260">
    <property type="component" value="Chromosome 3B"/>
</dbReference>
<evidence type="ECO:0000256" key="3">
    <source>
        <dbReference type="SAM" id="SignalP"/>
    </source>
</evidence>
<name>A0A3B6FYK5_WHEAT</name>
<reference evidence="5" key="1">
    <citation type="journal article" date="2017" name="Gigascience">
        <title>The first near-complete assembly of the hexaploid bread wheat genome, Triticum aestivum.</title>
        <authorList>
            <person name="Zimin A.V."/>
            <person name="Puiu D."/>
            <person name="Hall R."/>
            <person name="Kingan S."/>
            <person name="Clavijo B.J."/>
            <person name="Salzberg S.L."/>
        </authorList>
    </citation>
    <scope>NUCLEOTIDE SEQUENCE</scope>
    <source>
        <tissue evidence="5">Leaf</tissue>
    </source>
</reference>
<feature type="signal peptide" evidence="3">
    <location>
        <begin position="1"/>
        <end position="18"/>
    </location>
</feature>
<evidence type="ECO:0000259" key="4">
    <source>
        <dbReference type="PROSITE" id="PS51473"/>
    </source>
</evidence>
<sequence>MATASVLILLASLLPALAAGTDCCSPAADYGLALTPSHECGVVMRGGTYDMGTYAPGSAYEASLRHLVTTIPAKANAESSGSCYYRDSYRDDAGADGRFYVDDAGACGRSYVDDAGESPNRIVASADCSWHPDAKSPDCGACIALAFQEAQRLCPFQRMAEAAVDGGSCNCSAHFHDYDIMEQFHHGDLNSDPRWAPDQVMGIVAENEENNTRMRWACRILETTVMEILANLGWISSRRICA</sequence>
<evidence type="ECO:0000313" key="5">
    <source>
        <dbReference type="EMBL" id="KAF7032210.1"/>
    </source>
</evidence>
<dbReference type="PROSITE" id="PS51473">
    <property type="entry name" value="GNK2"/>
    <property type="match status" value="1"/>
</dbReference>
<keyword evidence="2" id="KW-0677">Repeat</keyword>
<dbReference type="STRING" id="4565.A0A077S6L8"/>
<accession>A0A3B6FYK5</accession>
<dbReference type="InterPro" id="IPR002902">
    <property type="entry name" value="GNK2"/>
</dbReference>
<comment type="caution">
    <text evidence="5">The sequence shown here is derived from an EMBL/GenBank/DDBJ whole genome shotgun (WGS) entry which is preliminary data.</text>
</comment>
<evidence type="ECO:0000256" key="2">
    <source>
        <dbReference type="ARBA" id="ARBA00022737"/>
    </source>
</evidence>
<keyword evidence="1 3" id="KW-0732">Signal</keyword>
<dbReference type="PANTHER" id="PTHR32099">
    <property type="entry name" value="CYSTEINE-RICH REPEAT SECRETORY PROTEIN"/>
    <property type="match status" value="1"/>
</dbReference>
<feature type="chain" id="PRO_5047044657" description="Gnk2-homologous domain-containing protein" evidence="3">
    <location>
        <begin position="19"/>
        <end position="242"/>
    </location>
</feature>
<evidence type="ECO:0000256" key="1">
    <source>
        <dbReference type="ARBA" id="ARBA00022729"/>
    </source>
</evidence>
<reference evidence="5" key="2">
    <citation type="submission" date="2020-03" db="EMBL/GenBank/DDBJ databases">
        <title>The second near-complete assembly of the hexaploid bread wheat (Triticum aestivum) genome.</title>
        <authorList>
            <person name="Zimin A.V."/>
            <person name="Puiu D."/>
            <person name="Shumante A."/>
            <person name="Alonge M."/>
            <person name="Salzberg S.L."/>
        </authorList>
    </citation>
    <scope>NUCLEOTIDE SEQUENCE</scope>
    <source>
        <tissue evidence="5">Leaf</tissue>
    </source>
</reference>
<proteinExistence type="predicted"/>